<dbReference type="NCBIfam" id="TIGR01730">
    <property type="entry name" value="RND_mfp"/>
    <property type="match status" value="1"/>
</dbReference>
<feature type="domain" description="CusB-like beta-barrel" evidence="4">
    <location>
        <begin position="219"/>
        <end position="294"/>
    </location>
</feature>
<evidence type="ECO:0000256" key="3">
    <source>
        <dbReference type="SAM" id="SignalP"/>
    </source>
</evidence>
<dbReference type="InterPro" id="IPR058792">
    <property type="entry name" value="Beta-barrel_RND_2"/>
</dbReference>
<protein>
    <submittedName>
        <fullName evidence="7">Cobalt-zinc-cadmium efflux system membrane fusion protein</fullName>
    </submittedName>
</protein>
<dbReference type="PANTHER" id="PTHR30097">
    <property type="entry name" value="CATION EFFLUX SYSTEM PROTEIN CUSB"/>
    <property type="match status" value="1"/>
</dbReference>
<dbReference type="FunFam" id="2.40.30.170:FF:000010">
    <property type="entry name" value="Efflux RND transporter periplasmic adaptor subunit"/>
    <property type="match status" value="1"/>
</dbReference>
<dbReference type="GO" id="GO:0016020">
    <property type="term" value="C:membrane"/>
    <property type="evidence" value="ECO:0007669"/>
    <property type="project" value="InterPro"/>
</dbReference>
<reference evidence="7 8" key="1">
    <citation type="submission" date="2018-12" db="EMBL/GenBank/DDBJ databases">
        <title>Sequencing of bacterial isolates from soil warming experiment in Harvard Forest, Massachusetts, USA.</title>
        <authorList>
            <person name="Deangelis K."/>
        </authorList>
    </citation>
    <scope>NUCLEOTIDE SEQUENCE [LARGE SCALE GENOMIC DNA]</scope>
    <source>
        <strain evidence="7 8">EB153</strain>
    </source>
</reference>
<keyword evidence="2" id="KW-0813">Transport</keyword>
<evidence type="ECO:0000256" key="1">
    <source>
        <dbReference type="ARBA" id="ARBA00009477"/>
    </source>
</evidence>
<evidence type="ECO:0000259" key="6">
    <source>
        <dbReference type="Pfam" id="PF25973"/>
    </source>
</evidence>
<keyword evidence="8" id="KW-1185">Reference proteome</keyword>
<dbReference type="InterPro" id="IPR058647">
    <property type="entry name" value="BSH_CzcB-like"/>
</dbReference>
<comment type="caution">
    <text evidence="7">The sequence shown here is derived from an EMBL/GenBank/DDBJ whole genome shotgun (WGS) entry which is preliminary data.</text>
</comment>
<proteinExistence type="inferred from homology"/>
<dbReference type="EMBL" id="RSDW01000001">
    <property type="protein sequence ID" value="RSL18337.1"/>
    <property type="molecule type" value="Genomic_DNA"/>
</dbReference>
<dbReference type="Gene3D" id="2.40.420.20">
    <property type="match status" value="1"/>
</dbReference>
<gene>
    <name evidence="7" type="ORF">EDE15_3900</name>
</gene>
<sequence length="371" mass="40108">MKALMKTFVPRTESLLLLSLIVAPLTACKSTPPPAVENQPSNVGVETSIAHVQQSTDYLEVPARVSADPSKVVHIFPPLSGRMLGLRVLPGQEVKKGDVIAQLQSSDIAAARSDFEKAKIEVIRADRALTRGKLLLQHDVLSQADYYELEATAQAAHSELERARQRIHELGFAEDGVSDEVYLRSPISGVVLDIGSAAGEMQRSLDNANAIATIANIDTVWILGDAFERDLSSVKPGRQVEIRINAFPDLKLTGHIDNIGDALDPTTRTLKLRVVLPNPRHTLKTDMFATIRIPGAVRNAVILPATAVLHEGDRTFVFIPNASGKFDQRTVTIGRTFDSGGVRNIEILTGLNDGEKVVTVGGALLRPTSGE</sequence>
<keyword evidence="3" id="KW-0732">Signal</keyword>
<dbReference type="Pfam" id="PF25967">
    <property type="entry name" value="RND-MFP_C"/>
    <property type="match status" value="1"/>
</dbReference>
<feature type="signal peptide" evidence="3">
    <location>
        <begin position="1"/>
        <end position="29"/>
    </location>
</feature>
<dbReference type="GO" id="GO:0022857">
    <property type="term" value="F:transmembrane transporter activity"/>
    <property type="evidence" value="ECO:0007669"/>
    <property type="project" value="InterPro"/>
</dbReference>
<evidence type="ECO:0000313" key="7">
    <source>
        <dbReference type="EMBL" id="RSL18337.1"/>
    </source>
</evidence>
<dbReference type="Pfam" id="PF25973">
    <property type="entry name" value="BSH_CzcB"/>
    <property type="match status" value="1"/>
</dbReference>
<dbReference type="InterPro" id="IPR051909">
    <property type="entry name" value="MFP_Cation_Efflux"/>
</dbReference>
<evidence type="ECO:0000313" key="8">
    <source>
        <dbReference type="Proteomes" id="UP000269669"/>
    </source>
</evidence>
<feature type="chain" id="PRO_5019405919" evidence="3">
    <location>
        <begin position="30"/>
        <end position="371"/>
    </location>
</feature>
<dbReference type="Proteomes" id="UP000269669">
    <property type="component" value="Unassembled WGS sequence"/>
</dbReference>
<dbReference type="Gene3D" id="1.10.287.470">
    <property type="entry name" value="Helix hairpin bin"/>
    <property type="match status" value="1"/>
</dbReference>
<evidence type="ECO:0000259" key="4">
    <source>
        <dbReference type="Pfam" id="PF25954"/>
    </source>
</evidence>
<dbReference type="AlphaFoldDB" id="A0A428MN40"/>
<organism evidence="7 8">
    <name type="scientific">Edaphobacter aggregans</name>
    <dbReference type="NCBI Taxonomy" id="570835"/>
    <lineage>
        <taxon>Bacteria</taxon>
        <taxon>Pseudomonadati</taxon>
        <taxon>Acidobacteriota</taxon>
        <taxon>Terriglobia</taxon>
        <taxon>Terriglobales</taxon>
        <taxon>Acidobacteriaceae</taxon>
        <taxon>Edaphobacter</taxon>
    </lineage>
</organism>
<dbReference type="InterPro" id="IPR058627">
    <property type="entry name" value="MdtA-like_C"/>
</dbReference>
<dbReference type="InterPro" id="IPR006143">
    <property type="entry name" value="RND_pump_MFP"/>
</dbReference>
<accession>A0A428MN40</accession>
<evidence type="ECO:0000259" key="5">
    <source>
        <dbReference type="Pfam" id="PF25967"/>
    </source>
</evidence>
<evidence type="ECO:0000256" key="2">
    <source>
        <dbReference type="ARBA" id="ARBA00022448"/>
    </source>
</evidence>
<comment type="similarity">
    <text evidence="1">Belongs to the membrane fusion protein (MFP) (TC 8.A.1) family.</text>
</comment>
<feature type="domain" description="CzcB-like barrel-sandwich hybrid" evidence="6">
    <location>
        <begin position="71"/>
        <end position="213"/>
    </location>
</feature>
<dbReference type="Pfam" id="PF25954">
    <property type="entry name" value="Beta-barrel_RND_2"/>
    <property type="match status" value="1"/>
</dbReference>
<dbReference type="SUPFAM" id="SSF111369">
    <property type="entry name" value="HlyD-like secretion proteins"/>
    <property type="match status" value="1"/>
</dbReference>
<dbReference type="Gene3D" id="2.40.30.170">
    <property type="match status" value="1"/>
</dbReference>
<feature type="domain" description="Multidrug resistance protein MdtA-like C-terminal permuted SH3" evidence="5">
    <location>
        <begin position="299"/>
        <end position="361"/>
    </location>
</feature>
<name>A0A428MN40_9BACT</name>